<dbReference type="GO" id="GO:0009099">
    <property type="term" value="P:L-valine biosynthetic process"/>
    <property type="evidence" value="ECO:0007669"/>
    <property type="project" value="TreeGrafter"/>
</dbReference>
<dbReference type="FunFam" id="3.30.470.10:FF:000005">
    <property type="entry name" value="Branched-chain-amino-acid aminotransferase"/>
    <property type="match status" value="1"/>
</dbReference>
<dbReference type="EMBL" id="CAJVPP010000197">
    <property type="protein sequence ID" value="CAG8454297.1"/>
    <property type="molecule type" value="Genomic_DNA"/>
</dbReference>
<dbReference type="PANTHER" id="PTHR11825">
    <property type="entry name" value="SUBGROUP IIII AMINOTRANSFERASE"/>
    <property type="match status" value="1"/>
</dbReference>
<sequence length="761" mass="87001">MSVDLISCLFEDSESKYVDVSFGICKTDQPPFTTTSDSSPFELDFKKQTPINPFADIKKEKNPFIKTKSMNFSLKNNSNDEDDLKNLIKTREYSEISAIKVVESCPINETNSKGKFENSSFNFDVKTYEKQSETPIPVPKTDNPNPLTEKSNESLNPSEVNHEWYSRFDTAWYFSTTNDNKVIKNNEAESAANPKSNEKNNYNLRKQPNNSNRSKRLKKSHESQKIMSLFGRCLISNRKSEWERLVVREETDYEHDNYELQSQGELLPILKKDREKEHTPDEKRKKKDTSIIIRKGTPIAIRPNISYESHHLNPNKFWTWKGTNSSSENLFETINYAEFDDLYISQKDFEESIRTKFTQSSTRLLLPRAATIFPATFQQTLFQSTLTGNAKQHADIDHNKIRLQRSENLKSLIPNKDLVFGRAFTDHMLTIEWKLEQGWFDPIIQPYGKISLEPSAMVFHYSFECFEGLKAYKDKNGEIRLFRPDMNMQRFKRSAARITLPDFNGGELLECLKKLVRLEERWIPAERGFSLYIRPTLIGIQTTLGVGECSHALLFIICSPVGPYYKTGFSAVQLLATTDYVRAWPGGTGNAKIGGNYAPCVKPQLEAAEKGYQQNLWLFGDDDEITEVGTMNCFVHLKNEQGEKELVTPPLDGTILAGVTRDSILSLARSWNEFKVSERKITMLEVIKAQEEGRLLEMFGAGTACIVSPIKGIHYRGRDFSVPLDPNDTSRAAGPITKRFADILMGIQYGEIPHEWSVIVP</sequence>
<dbReference type="PROSITE" id="PS00770">
    <property type="entry name" value="AA_TRANSFER_CLASS_4"/>
    <property type="match status" value="1"/>
</dbReference>
<evidence type="ECO:0000256" key="7">
    <source>
        <dbReference type="ARBA" id="ARBA00023304"/>
    </source>
</evidence>
<comment type="similarity">
    <text evidence="2 9">Belongs to the class-IV pyridoxal-phosphate-dependent aminotransferase family.</text>
</comment>
<keyword evidence="4 9" id="KW-0028">Amino-acid biosynthesis</keyword>
<comment type="catalytic activity">
    <reaction evidence="9">
        <text>L-isoleucine + 2-oxoglutarate = (S)-3-methyl-2-oxopentanoate + L-glutamate</text>
        <dbReference type="Rhea" id="RHEA:24801"/>
        <dbReference type="ChEBI" id="CHEBI:16810"/>
        <dbReference type="ChEBI" id="CHEBI:29985"/>
        <dbReference type="ChEBI" id="CHEBI:35146"/>
        <dbReference type="ChEBI" id="CHEBI:58045"/>
        <dbReference type="EC" id="2.6.1.42"/>
    </reaction>
</comment>
<keyword evidence="3 9" id="KW-0032">Aminotransferase</keyword>
<dbReference type="SUPFAM" id="SSF56752">
    <property type="entry name" value="D-aminoacid aminotransferase-like PLP-dependent enzymes"/>
    <property type="match status" value="1"/>
</dbReference>
<dbReference type="FunFam" id="3.20.10.10:FF:000004">
    <property type="entry name" value="Branched-chain-amino-acid aminotransferase"/>
    <property type="match status" value="1"/>
</dbReference>
<dbReference type="InterPro" id="IPR036038">
    <property type="entry name" value="Aminotransferase-like"/>
</dbReference>
<protein>
    <recommendedName>
        <fullName evidence="9">Branched-chain-amino-acid aminotransferase</fullName>
        <ecNumber evidence="9">2.6.1.42</ecNumber>
    </recommendedName>
</protein>
<dbReference type="PANTHER" id="PTHR11825:SF44">
    <property type="entry name" value="BRANCHED-CHAIN-AMINO-ACID AMINOTRANSFERASE"/>
    <property type="match status" value="1"/>
</dbReference>
<dbReference type="Gene3D" id="3.30.470.10">
    <property type="match status" value="1"/>
</dbReference>
<feature type="compositionally biased region" description="Polar residues" evidence="10">
    <location>
        <begin position="193"/>
        <end position="212"/>
    </location>
</feature>
<dbReference type="CDD" id="cd01557">
    <property type="entry name" value="BCAT_beta_family"/>
    <property type="match status" value="1"/>
</dbReference>
<keyword evidence="7 9" id="KW-0100">Branched-chain amino acid biosynthesis</keyword>
<keyword evidence="12" id="KW-1185">Reference proteome</keyword>
<evidence type="ECO:0000256" key="9">
    <source>
        <dbReference type="RuleBase" id="RU004517"/>
    </source>
</evidence>
<dbReference type="InterPro" id="IPR033939">
    <property type="entry name" value="BCAT_family"/>
</dbReference>
<gene>
    <name evidence="11" type="ORF">FMOSSE_LOCUS1696</name>
</gene>
<comment type="caution">
    <text evidence="11">The sequence shown here is derived from an EMBL/GenBank/DDBJ whole genome shotgun (WGS) entry which is preliminary data.</text>
</comment>
<dbReference type="InterPro" id="IPR005786">
    <property type="entry name" value="B_amino_transII"/>
</dbReference>
<evidence type="ECO:0000256" key="2">
    <source>
        <dbReference type="ARBA" id="ARBA00009320"/>
    </source>
</evidence>
<keyword evidence="5 9" id="KW-0808">Transferase</keyword>
<feature type="compositionally biased region" description="Polar residues" evidence="10">
    <location>
        <begin position="142"/>
        <end position="159"/>
    </location>
</feature>
<feature type="region of interest" description="Disordered" evidence="10">
    <location>
        <begin position="186"/>
        <end position="223"/>
    </location>
</feature>
<dbReference type="NCBIfam" id="TIGR01123">
    <property type="entry name" value="ilvE_II"/>
    <property type="match status" value="1"/>
</dbReference>
<evidence type="ECO:0000256" key="6">
    <source>
        <dbReference type="ARBA" id="ARBA00022898"/>
    </source>
</evidence>
<dbReference type="AlphaFoldDB" id="A0A9N8VIM7"/>
<dbReference type="Proteomes" id="UP000789375">
    <property type="component" value="Unassembled WGS sequence"/>
</dbReference>
<dbReference type="GO" id="GO:0004084">
    <property type="term" value="F:branched-chain-amino-acid transaminase activity"/>
    <property type="evidence" value="ECO:0007669"/>
    <property type="project" value="UniProtKB-EC"/>
</dbReference>
<proteinExistence type="inferred from homology"/>
<evidence type="ECO:0000313" key="12">
    <source>
        <dbReference type="Proteomes" id="UP000789375"/>
    </source>
</evidence>
<dbReference type="GO" id="GO:0005739">
    <property type="term" value="C:mitochondrion"/>
    <property type="evidence" value="ECO:0007669"/>
    <property type="project" value="TreeGrafter"/>
</dbReference>
<dbReference type="Pfam" id="PF01063">
    <property type="entry name" value="Aminotran_4"/>
    <property type="match status" value="1"/>
</dbReference>
<evidence type="ECO:0000256" key="5">
    <source>
        <dbReference type="ARBA" id="ARBA00022679"/>
    </source>
</evidence>
<accession>A0A9N8VIM7</accession>
<evidence type="ECO:0000256" key="3">
    <source>
        <dbReference type="ARBA" id="ARBA00022576"/>
    </source>
</evidence>
<evidence type="ECO:0000256" key="8">
    <source>
        <dbReference type="RuleBase" id="RU004516"/>
    </source>
</evidence>
<dbReference type="GO" id="GO:0009098">
    <property type="term" value="P:L-leucine biosynthetic process"/>
    <property type="evidence" value="ECO:0007669"/>
    <property type="project" value="TreeGrafter"/>
</dbReference>
<comment type="catalytic activity">
    <reaction evidence="9">
        <text>L-leucine + 2-oxoglutarate = 4-methyl-2-oxopentanoate + L-glutamate</text>
        <dbReference type="Rhea" id="RHEA:18321"/>
        <dbReference type="ChEBI" id="CHEBI:16810"/>
        <dbReference type="ChEBI" id="CHEBI:17865"/>
        <dbReference type="ChEBI" id="CHEBI:29985"/>
        <dbReference type="ChEBI" id="CHEBI:57427"/>
        <dbReference type="EC" id="2.6.1.42"/>
    </reaction>
</comment>
<evidence type="ECO:0000256" key="4">
    <source>
        <dbReference type="ARBA" id="ARBA00022605"/>
    </source>
</evidence>
<organism evidence="11 12">
    <name type="scientific">Funneliformis mosseae</name>
    <name type="common">Endomycorrhizal fungus</name>
    <name type="synonym">Glomus mosseae</name>
    <dbReference type="NCBI Taxonomy" id="27381"/>
    <lineage>
        <taxon>Eukaryota</taxon>
        <taxon>Fungi</taxon>
        <taxon>Fungi incertae sedis</taxon>
        <taxon>Mucoromycota</taxon>
        <taxon>Glomeromycotina</taxon>
        <taxon>Glomeromycetes</taxon>
        <taxon>Glomerales</taxon>
        <taxon>Glomeraceae</taxon>
        <taxon>Funneliformis</taxon>
    </lineage>
</organism>
<dbReference type="InterPro" id="IPR043131">
    <property type="entry name" value="BCAT-like_N"/>
</dbReference>
<evidence type="ECO:0000256" key="1">
    <source>
        <dbReference type="ARBA" id="ARBA00001933"/>
    </source>
</evidence>
<comment type="catalytic activity">
    <reaction evidence="9">
        <text>L-valine + 2-oxoglutarate = 3-methyl-2-oxobutanoate + L-glutamate</text>
        <dbReference type="Rhea" id="RHEA:24813"/>
        <dbReference type="ChEBI" id="CHEBI:11851"/>
        <dbReference type="ChEBI" id="CHEBI:16810"/>
        <dbReference type="ChEBI" id="CHEBI:29985"/>
        <dbReference type="ChEBI" id="CHEBI:57762"/>
        <dbReference type="EC" id="2.6.1.42"/>
    </reaction>
</comment>
<evidence type="ECO:0000313" key="11">
    <source>
        <dbReference type="EMBL" id="CAG8454297.1"/>
    </source>
</evidence>
<name>A0A9N8VIM7_FUNMO</name>
<comment type="cofactor">
    <cofactor evidence="1 8">
        <name>pyridoxal 5'-phosphate</name>
        <dbReference type="ChEBI" id="CHEBI:597326"/>
    </cofactor>
</comment>
<keyword evidence="6 8" id="KW-0663">Pyridoxal phosphate</keyword>
<dbReference type="NCBIfam" id="NF009897">
    <property type="entry name" value="PRK13357.1"/>
    <property type="match status" value="1"/>
</dbReference>
<dbReference type="InterPro" id="IPR018300">
    <property type="entry name" value="Aminotrans_IV_CS"/>
</dbReference>
<dbReference type="Gene3D" id="3.20.10.10">
    <property type="entry name" value="D-amino Acid Aminotransferase, subunit A, domain 2"/>
    <property type="match status" value="1"/>
</dbReference>
<dbReference type="InterPro" id="IPR001544">
    <property type="entry name" value="Aminotrans_IV"/>
</dbReference>
<dbReference type="EC" id="2.6.1.42" evidence="9"/>
<reference evidence="11" key="1">
    <citation type="submission" date="2021-06" db="EMBL/GenBank/DDBJ databases">
        <authorList>
            <person name="Kallberg Y."/>
            <person name="Tangrot J."/>
            <person name="Rosling A."/>
        </authorList>
    </citation>
    <scope>NUCLEOTIDE SEQUENCE</scope>
    <source>
        <strain evidence="11">87-6 pot B 2015</strain>
    </source>
</reference>
<evidence type="ECO:0000256" key="10">
    <source>
        <dbReference type="SAM" id="MobiDB-lite"/>
    </source>
</evidence>
<dbReference type="InterPro" id="IPR043132">
    <property type="entry name" value="BCAT-like_C"/>
</dbReference>
<feature type="region of interest" description="Disordered" evidence="10">
    <location>
        <begin position="128"/>
        <end position="159"/>
    </location>
</feature>